<accession>A0A9P8VUX8</accession>
<feature type="region of interest" description="Disordered" evidence="1">
    <location>
        <begin position="1"/>
        <end position="26"/>
    </location>
</feature>
<dbReference type="AlphaFoldDB" id="A0A9P8VUX8"/>
<sequence length="441" mass="48708">MSASVFISTSSGPLHPRKPLETQKNTGGDMSMVFFVQPDCPSRFAYPDKHRIKGLNAEAIARVYLPLPSWIMATEYITLRADPDNSSTCIFFSLSLSIYNQQIDPSDWADGWFLMNGRVHPYALTWEIEQDDGSESEQNGFMEYTIPALIVRDQSYQPFTGPIVGCGRTLLQQESIHTLGDIQLKCCGFVQLSTFIAPGTSDKPPCKGFHPFQVFIIFPIHANPWASLCKKMTDRQDTQFQPKTMFTCTGKVAGLLDHHMMVHPPDLERDYVFIVSNGRIGPSVPSLSTPSKRPSSSLLPFNEAKAMFTSPPKRTPHQPTARPAAPPCTSGQSSTPPTRLEDLDIDHTPTKKPRLSQASPSSIQLSETNDSLKSRTASAVSQDDLDGLQANTRTTTPSIRPSPPTARLDASTLGSITALPLDSSNRPHRTRHPPKKFQEVD</sequence>
<name>A0A9P8VUX8_9HYPO</name>
<proteinExistence type="predicted"/>
<evidence type="ECO:0000256" key="1">
    <source>
        <dbReference type="SAM" id="MobiDB-lite"/>
    </source>
</evidence>
<dbReference type="OrthoDB" id="5153349at2759"/>
<protein>
    <submittedName>
        <fullName evidence="2">Uncharacterized protein</fullName>
    </submittedName>
</protein>
<dbReference type="Proteomes" id="UP000777438">
    <property type="component" value="Unassembled WGS sequence"/>
</dbReference>
<keyword evidence="3" id="KW-1185">Reference proteome</keyword>
<dbReference type="EMBL" id="JAGPYM010000032">
    <property type="protein sequence ID" value="KAH6876802.1"/>
    <property type="molecule type" value="Genomic_DNA"/>
</dbReference>
<feature type="compositionally biased region" description="Polar residues" evidence="1">
    <location>
        <begin position="356"/>
        <end position="381"/>
    </location>
</feature>
<organism evidence="2 3">
    <name type="scientific">Thelonectria olida</name>
    <dbReference type="NCBI Taxonomy" id="1576542"/>
    <lineage>
        <taxon>Eukaryota</taxon>
        <taxon>Fungi</taxon>
        <taxon>Dikarya</taxon>
        <taxon>Ascomycota</taxon>
        <taxon>Pezizomycotina</taxon>
        <taxon>Sordariomycetes</taxon>
        <taxon>Hypocreomycetidae</taxon>
        <taxon>Hypocreales</taxon>
        <taxon>Nectriaceae</taxon>
        <taxon>Thelonectria</taxon>
    </lineage>
</organism>
<feature type="region of interest" description="Disordered" evidence="1">
    <location>
        <begin position="307"/>
        <end position="441"/>
    </location>
</feature>
<feature type="compositionally biased region" description="Polar residues" evidence="1">
    <location>
        <begin position="1"/>
        <end position="12"/>
    </location>
</feature>
<feature type="compositionally biased region" description="Basic residues" evidence="1">
    <location>
        <begin position="426"/>
        <end position="435"/>
    </location>
</feature>
<gene>
    <name evidence="2" type="ORF">B0T10DRAFT_552307</name>
</gene>
<reference evidence="2 3" key="1">
    <citation type="journal article" date="2021" name="Nat. Commun.">
        <title>Genetic determinants of endophytism in the Arabidopsis root mycobiome.</title>
        <authorList>
            <person name="Mesny F."/>
            <person name="Miyauchi S."/>
            <person name="Thiergart T."/>
            <person name="Pickel B."/>
            <person name="Atanasova L."/>
            <person name="Karlsson M."/>
            <person name="Huettel B."/>
            <person name="Barry K.W."/>
            <person name="Haridas S."/>
            <person name="Chen C."/>
            <person name="Bauer D."/>
            <person name="Andreopoulos W."/>
            <person name="Pangilinan J."/>
            <person name="LaButti K."/>
            <person name="Riley R."/>
            <person name="Lipzen A."/>
            <person name="Clum A."/>
            <person name="Drula E."/>
            <person name="Henrissat B."/>
            <person name="Kohler A."/>
            <person name="Grigoriev I.V."/>
            <person name="Martin F.M."/>
            <person name="Hacquard S."/>
        </authorList>
    </citation>
    <scope>NUCLEOTIDE SEQUENCE [LARGE SCALE GENOMIC DNA]</scope>
    <source>
        <strain evidence="2 3">MPI-CAGE-CH-0241</strain>
    </source>
</reference>
<comment type="caution">
    <text evidence="2">The sequence shown here is derived from an EMBL/GenBank/DDBJ whole genome shotgun (WGS) entry which is preliminary data.</text>
</comment>
<feature type="compositionally biased region" description="Basic and acidic residues" evidence="1">
    <location>
        <begin position="339"/>
        <end position="349"/>
    </location>
</feature>
<evidence type="ECO:0000313" key="3">
    <source>
        <dbReference type="Proteomes" id="UP000777438"/>
    </source>
</evidence>
<evidence type="ECO:0000313" key="2">
    <source>
        <dbReference type="EMBL" id="KAH6876802.1"/>
    </source>
</evidence>